<feature type="compositionally biased region" description="Polar residues" evidence="1">
    <location>
        <begin position="35"/>
        <end position="46"/>
    </location>
</feature>
<feature type="region of interest" description="Disordered" evidence="1">
    <location>
        <begin position="1"/>
        <end position="46"/>
    </location>
</feature>
<proteinExistence type="predicted"/>
<sequence length="85" mass="9513">MRSTRGSRRQDGGGDFKRTRSPGLDGRTSGGDGRQNLSVASRSGNFQRTGDRLQCRLFTILRFFAFFPTTCCRPLLRSLTPTLKL</sequence>
<dbReference type="AlphaFoldDB" id="A0A2T7PC07"/>
<evidence type="ECO:0000313" key="3">
    <source>
        <dbReference type="Proteomes" id="UP000245119"/>
    </source>
</evidence>
<name>A0A2T7PC07_POMCA</name>
<protein>
    <submittedName>
        <fullName evidence="2">Uncharacterized protein</fullName>
    </submittedName>
</protein>
<gene>
    <name evidence="2" type="ORF">C0Q70_10222</name>
</gene>
<dbReference type="EMBL" id="PZQS01000005">
    <property type="protein sequence ID" value="PVD30946.1"/>
    <property type="molecule type" value="Genomic_DNA"/>
</dbReference>
<accession>A0A2T7PC07</accession>
<organism evidence="2 3">
    <name type="scientific">Pomacea canaliculata</name>
    <name type="common">Golden apple snail</name>
    <dbReference type="NCBI Taxonomy" id="400727"/>
    <lineage>
        <taxon>Eukaryota</taxon>
        <taxon>Metazoa</taxon>
        <taxon>Spiralia</taxon>
        <taxon>Lophotrochozoa</taxon>
        <taxon>Mollusca</taxon>
        <taxon>Gastropoda</taxon>
        <taxon>Caenogastropoda</taxon>
        <taxon>Architaenioglossa</taxon>
        <taxon>Ampullarioidea</taxon>
        <taxon>Ampullariidae</taxon>
        <taxon>Pomacea</taxon>
    </lineage>
</organism>
<evidence type="ECO:0000256" key="1">
    <source>
        <dbReference type="SAM" id="MobiDB-lite"/>
    </source>
</evidence>
<dbReference type="Proteomes" id="UP000245119">
    <property type="component" value="Linkage Group LG5"/>
</dbReference>
<comment type="caution">
    <text evidence="2">The sequence shown here is derived from an EMBL/GenBank/DDBJ whole genome shotgun (WGS) entry which is preliminary data.</text>
</comment>
<reference evidence="2 3" key="1">
    <citation type="submission" date="2018-04" db="EMBL/GenBank/DDBJ databases">
        <title>The genome of golden apple snail Pomacea canaliculata provides insight into stress tolerance and invasive adaptation.</title>
        <authorList>
            <person name="Liu C."/>
            <person name="Liu B."/>
            <person name="Ren Y."/>
            <person name="Zhang Y."/>
            <person name="Wang H."/>
            <person name="Li S."/>
            <person name="Jiang F."/>
            <person name="Yin L."/>
            <person name="Zhang G."/>
            <person name="Qian W."/>
            <person name="Fan W."/>
        </authorList>
    </citation>
    <scope>NUCLEOTIDE SEQUENCE [LARGE SCALE GENOMIC DNA]</scope>
    <source>
        <strain evidence="2">SZHN2017</strain>
        <tissue evidence="2">Muscle</tissue>
    </source>
</reference>
<keyword evidence="3" id="KW-1185">Reference proteome</keyword>
<feature type="compositionally biased region" description="Basic and acidic residues" evidence="1">
    <location>
        <begin position="8"/>
        <end position="18"/>
    </location>
</feature>
<evidence type="ECO:0000313" key="2">
    <source>
        <dbReference type="EMBL" id="PVD30946.1"/>
    </source>
</evidence>